<proteinExistence type="inferred from homology"/>
<evidence type="ECO:0000256" key="1">
    <source>
        <dbReference type="ARBA" id="ARBA00009884"/>
    </source>
</evidence>
<dbReference type="Gene3D" id="3.40.50.2060">
    <property type="match status" value="1"/>
</dbReference>
<dbReference type="Pfam" id="PF00995">
    <property type="entry name" value="Sec1"/>
    <property type="match status" value="1"/>
</dbReference>
<dbReference type="Proteomes" id="UP000034350">
    <property type="component" value="Unassembled WGS sequence"/>
</dbReference>
<dbReference type="OrthoDB" id="2228at2759"/>
<dbReference type="GO" id="GO:0016192">
    <property type="term" value="P:vesicle-mediated transport"/>
    <property type="evidence" value="ECO:0007669"/>
    <property type="project" value="InterPro"/>
</dbReference>
<dbReference type="SUPFAM" id="SSF56815">
    <property type="entry name" value="Sec1/munc18-like (SM) proteins"/>
    <property type="match status" value="1"/>
</dbReference>
<comment type="caution">
    <text evidence="2">The sequence shown here is derived from an EMBL/GenBank/DDBJ whole genome shotgun (WGS) entry which is preliminary data.</text>
</comment>
<dbReference type="Gene3D" id="1.25.40.60">
    <property type="match status" value="1"/>
</dbReference>
<dbReference type="VEuPathDB" id="MicrosporidiaDB:AAJ76_3500029471"/>
<dbReference type="Gene3D" id="3.40.50.1910">
    <property type="match status" value="1"/>
</dbReference>
<dbReference type="InterPro" id="IPR036045">
    <property type="entry name" value="Sec1-like_sf"/>
</dbReference>
<dbReference type="VEuPathDB" id="MicrosporidiaDB:G9O61_00g018830"/>
<evidence type="ECO:0000313" key="3">
    <source>
        <dbReference type="Proteomes" id="UP000034350"/>
    </source>
</evidence>
<dbReference type="PIRSF" id="PIRSF005715">
    <property type="entry name" value="VPS45_Sec1"/>
    <property type="match status" value="1"/>
</dbReference>
<dbReference type="AlphaFoldDB" id="A0A0F9WE19"/>
<dbReference type="InterPro" id="IPR027482">
    <property type="entry name" value="Sec1-like_dom2"/>
</dbReference>
<reference evidence="2 3" key="1">
    <citation type="journal article" date="2015" name="Environ. Microbiol.">
        <title>Genome analyses suggest the presence of polyploidy and recent human-driven expansions in eight global populations of the honeybee pathogen Nosema ceranae.</title>
        <authorList>
            <person name="Pelin A."/>
            <person name="Selman M."/>
            <person name="Aris-Brosou S."/>
            <person name="Farinelli L."/>
            <person name="Corradi N."/>
        </authorList>
    </citation>
    <scope>NUCLEOTIDE SEQUENCE [LARGE SCALE GENOMIC DNA]</scope>
    <source>
        <strain evidence="2 3">PA08 1199</strain>
    </source>
</reference>
<name>A0A0F9WE19_9MICR</name>
<keyword evidence="3" id="KW-1185">Reference proteome</keyword>
<dbReference type="InterPro" id="IPR043154">
    <property type="entry name" value="Sec-1-like_dom1"/>
</dbReference>
<dbReference type="InterPro" id="IPR043127">
    <property type="entry name" value="Sec-1-like_dom3a"/>
</dbReference>
<accession>A0A0F9WE19</accession>
<dbReference type="GeneID" id="36320216"/>
<protein>
    <submittedName>
        <fullName evidence="2">Sec1-like syntaxin-binding protein</fullName>
    </submittedName>
</protein>
<sequence length="466" mass="54974">MDLKKILKQKIISEVISPSTEWPVLIYDRTCAEILKNLFTKSEFITYNIVMSLYLEEDREQANFPVIYFVKCTKEISKIINSDYLNKKYTSFTVCTLVPPEDLNHDITFKIVHMSLKALEERVFITDITNINSVCNILNAYFYLEYTSKDLEKYSNILDDESKSRSGKLILFDRSIDLYTPILHFFTFQPLLEEINITDMSKIYEEYGDTALWKEVRHTHLGDMSDLLKSYVRKVKTQPSDNIKDLMKAVMDAPETLKTNKGLRLFFDLTKECYKKFDYINEFSNIEQKIVTKEKLKSKDVIKALTERKIDLYDKKRIALLYKLSGHEYTERELAKLDENLKNFILENKTNANDKFKPISYEYKYEYEVSKYEPTISVVLREYIKNNKQLIPFYKVEREKNTINSLRRTNLISVKKDINKNNICCIYIKGGVTYEEIKCIYKLTDELGIEFLIGSDSIIKSDLYIK</sequence>
<comment type="similarity">
    <text evidence="1">Belongs to the STXBP/unc-18/SEC1 family.</text>
</comment>
<dbReference type="Gene3D" id="3.90.830.10">
    <property type="entry name" value="Syntaxin Binding Protein 1, Chain A, domain 2"/>
    <property type="match status" value="1"/>
</dbReference>
<dbReference type="RefSeq" id="XP_024330777.1">
    <property type="nucleotide sequence ID" value="XM_024475281.1"/>
</dbReference>
<evidence type="ECO:0000313" key="2">
    <source>
        <dbReference type="EMBL" id="KKO75035.1"/>
    </source>
</evidence>
<dbReference type="InterPro" id="IPR001619">
    <property type="entry name" value="Sec1-like"/>
</dbReference>
<dbReference type="PANTHER" id="PTHR11679">
    <property type="entry name" value="VESICLE PROTEIN SORTING-ASSOCIATED"/>
    <property type="match status" value="1"/>
</dbReference>
<organism evidence="2 3">
    <name type="scientific">Vairimorpha ceranae</name>
    <dbReference type="NCBI Taxonomy" id="40302"/>
    <lineage>
        <taxon>Eukaryota</taxon>
        <taxon>Fungi</taxon>
        <taxon>Fungi incertae sedis</taxon>
        <taxon>Microsporidia</taxon>
        <taxon>Nosematidae</taxon>
        <taxon>Vairimorpha</taxon>
    </lineage>
</organism>
<gene>
    <name evidence="2" type="ORF">AAJ76_3500029471</name>
</gene>
<dbReference type="EMBL" id="JPQZ01000035">
    <property type="protein sequence ID" value="KKO75035.1"/>
    <property type="molecule type" value="Genomic_DNA"/>
</dbReference>